<reference evidence="1" key="1">
    <citation type="submission" date="2020-10" db="EMBL/GenBank/DDBJ databases">
        <authorList>
            <person name="Castelo-Branco R."/>
            <person name="Eusebio N."/>
            <person name="Adriana R."/>
            <person name="Vieira A."/>
            <person name="Brugerolle De Fraissinette N."/>
            <person name="Rezende De Castro R."/>
            <person name="Schneider M.P."/>
            <person name="Vasconcelos V."/>
            <person name="Leao P.N."/>
        </authorList>
    </citation>
    <scope>NUCLEOTIDE SEQUENCE</scope>
    <source>
        <strain evidence="1">LEGE 11479</strain>
    </source>
</reference>
<protein>
    <recommendedName>
        <fullName evidence="3">Helix-turn-helix domain-containing protein</fullName>
    </recommendedName>
</protein>
<proteinExistence type="predicted"/>
<dbReference type="Proteomes" id="UP000615026">
    <property type="component" value="Unassembled WGS sequence"/>
</dbReference>
<dbReference type="RefSeq" id="WP_193993860.1">
    <property type="nucleotide sequence ID" value="NZ_JADEXP010000126.1"/>
</dbReference>
<sequence>MTHNPSGRQKSSHLRLTAAEVKDMWNEGEYTPQGYLHHLILAHRSPGWVWRIENVSQFCKDWGLNRRTFYRAKAALIDRGVLEEEVFGAIELKLTSTNVCDSSDTPVSDESLVVPDLSHSVPDLSQLVTNGSHSTLETVDTQSACNSTSLKQLITPTTQDVCVSENVNNSEVRTEVSVFDRLPAQVENAESPNEAIPPGKETYAPPILLEAKKKFGINLEDTQLRKSIEFWPERVEVAIACLEEKQLTVKYPTRFLQRAIEEDWKPERRTGGSEWRDWFNEAYNRGLVSAGREDDGVQYVLTADDHWVPFEHLRRQSWEQLEAQLKPITVDAHAAPDELTPGQSQIIEAMAVLVEG</sequence>
<dbReference type="AlphaFoldDB" id="A0A928ZUX3"/>
<dbReference type="EMBL" id="JADEXP010000126">
    <property type="protein sequence ID" value="MBE9067904.1"/>
    <property type="molecule type" value="Genomic_DNA"/>
</dbReference>
<organism evidence="1 2">
    <name type="scientific">Leptolyngbya cf. ectocarpi LEGE 11479</name>
    <dbReference type="NCBI Taxonomy" id="1828722"/>
    <lineage>
        <taxon>Bacteria</taxon>
        <taxon>Bacillati</taxon>
        <taxon>Cyanobacteriota</taxon>
        <taxon>Cyanophyceae</taxon>
        <taxon>Leptolyngbyales</taxon>
        <taxon>Leptolyngbyaceae</taxon>
        <taxon>Leptolyngbya group</taxon>
        <taxon>Leptolyngbya</taxon>
    </lineage>
</organism>
<name>A0A928ZUX3_LEPEC</name>
<keyword evidence="2" id="KW-1185">Reference proteome</keyword>
<accession>A0A928ZUX3</accession>
<evidence type="ECO:0000313" key="2">
    <source>
        <dbReference type="Proteomes" id="UP000615026"/>
    </source>
</evidence>
<gene>
    <name evidence="1" type="ORF">IQ260_14720</name>
</gene>
<evidence type="ECO:0008006" key="3">
    <source>
        <dbReference type="Google" id="ProtNLM"/>
    </source>
</evidence>
<evidence type="ECO:0000313" key="1">
    <source>
        <dbReference type="EMBL" id="MBE9067904.1"/>
    </source>
</evidence>
<comment type="caution">
    <text evidence="1">The sequence shown here is derived from an EMBL/GenBank/DDBJ whole genome shotgun (WGS) entry which is preliminary data.</text>
</comment>